<dbReference type="PANTHER" id="PTHR34472:SF1">
    <property type="entry name" value="SULFUR CARRIER PROTEIN THIS"/>
    <property type="match status" value="1"/>
</dbReference>
<dbReference type="Proteomes" id="UP000320176">
    <property type="component" value="Unassembled WGS sequence"/>
</dbReference>
<reference evidence="1 2" key="1">
    <citation type="submission" date="2019-02" db="EMBL/GenBank/DDBJ databases">
        <title>Deep-cultivation of Planctomycetes and their phenomic and genomic characterization uncovers novel biology.</title>
        <authorList>
            <person name="Wiegand S."/>
            <person name="Jogler M."/>
            <person name="Boedeker C."/>
            <person name="Pinto D."/>
            <person name="Vollmers J."/>
            <person name="Rivas-Marin E."/>
            <person name="Kohn T."/>
            <person name="Peeters S.H."/>
            <person name="Heuer A."/>
            <person name="Rast P."/>
            <person name="Oberbeckmann S."/>
            <person name="Bunk B."/>
            <person name="Jeske O."/>
            <person name="Meyerdierks A."/>
            <person name="Storesund J.E."/>
            <person name="Kallscheuer N."/>
            <person name="Luecker S."/>
            <person name="Lage O.M."/>
            <person name="Pohl T."/>
            <person name="Merkel B.J."/>
            <person name="Hornburger P."/>
            <person name="Mueller R.-W."/>
            <person name="Bruemmer F."/>
            <person name="Labrenz M."/>
            <person name="Spormann A.M."/>
            <person name="Op Den Camp H."/>
            <person name="Overmann J."/>
            <person name="Amann R."/>
            <person name="Jetten M.S.M."/>
            <person name="Mascher T."/>
            <person name="Medema M.H."/>
            <person name="Devos D.P."/>
            <person name="Kaster A.-K."/>
            <person name="Ovreas L."/>
            <person name="Rohde M."/>
            <person name="Galperin M.Y."/>
            <person name="Jogler C."/>
        </authorList>
    </citation>
    <scope>NUCLEOTIDE SEQUENCE [LARGE SCALE GENOMIC DNA]</scope>
    <source>
        <strain evidence="1 2">Pla52n</strain>
    </source>
</reference>
<dbReference type="AlphaFoldDB" id="A0A5C6A2P8"/>
<dbReference type="Gene3D" id="3.10.20.30">
    <property type="match status" value="1"/>
</dbReference>
<dbReference type="CDD" id="cd00565">
    <property type="entry name" value="Ubl_ThiS"/>
    <property type="match status" value="1"/>
</dbReference>
<dbReference type="InterPro" id="IPR010035">
    <property type="entry name" value="Thi_S"/>
</dbReference>
<keyword evidence="2" id="KW-1185">Reference proteome</keyword>
<dbReference type="NCBIfam" id="TIGR01683">
    <property type="entry name" value="thiS"/>
    <property type="match status" value="1"/>
</dbReference>
<dbReference type="OrthoDB" id="9798559at2"/>
<organism evidence="1 2">
    <name type="scientific">Stieleria varia</name>
    <dbReference type="NCBI Taxonomy" id="2528005"/>
    <lineage>
        <taxon>Bacteria</taxon>
        <taxon>Pseudomonadati</taxon>
        <taxon>Planctomycetota</taxon>
        <taxon>Planctomycetia</taxon>
        <taxon>Pirellulales</taxon>
        <taxon>Pirellulaceae</taxon>
        <taxon>Stieleria</taxon>
    </lineage>
</organism>
<evidence type="ECO:0000313" key="1">
    <source>
        <dbReference type="EMBL" id="TWT93809.1"/>
    </source>
</evidence>
<proteinExistence type="predicted"/>
<gene>
    <name evidence="1" type="primary">thiS</name>
    <name evidence="1" type="ORF">Pla52n_56370</name>
</gene>
<dbReference type="Pfam" id="PF02597">
    <property type="entry name" value="ThiS"/>
    <property type="match status" value="1"/>
</dbReference>
<protein>
    <submittedName>
        <fullName evidence="1">Sulfur carrier protein ThiS</fullName>
    </submittedName>
</protein>
<evidence type="ECO:0000313" key="2">
    <source>
        <dbReference type="Proteomes" id="UP000320176"/>
    </source>
</evidence>
<dbReference type="InterPro" id="IPR003749">
    <property type="entry name" value="ThiS/MoaD-like"/>
</dbReference>
<comment type="caution">
    <text evidence="1">The sequence shown here is derived from an EMBL/GenBank/DDBJ whole genome shotgun (WGS) entry which is preliminary data.</text>
</comment>
<dbReference type="PANTHER" id="PTHR34472">
    <property type="entry name" value="SULFUR CARRIER PROTEIN THIS"/>
    <property type="match status" value="1"/>
</dbReference>
<dbReference type="EMBL" id="SJPN01000008">
    <property type="protein sequence ID" value="TWT93809.1"/>
    <property type="molecule type" value="Genomic_DNA"/>
</dbReference>
<accession>A0A5C6A2P8</accession>
<name>A0A5C6A2P8_9BACT</name>
<dbReference type="SUPFAM" id="SSF54285">
    <property type="entry name" value="MoaD/ThiS"/>
    <property type="match status" value="1"/>
</dbReference>
<dbReference type="InterPro" id="IPR012675">
    <property type="entry name" value="Beta-grasp_dom_sf"/>
</dbReference>
<dbReference type="RefSeq" id="WP_146522633.1">
    <property type="nucleotide sequence ID" value="NZ_CP151726.1"/>
</dbReference>
<sequence>MIKITVNGKAVQIEEPMTVQQLLDTVEVPPNYLAVELNADVVPREEYGSHTVHDGDDVEVVTLVGGG</sequence>
<dbReference type="InterPro" id="IPR016155">
    <property type="entry name" value="Mopterin_synth/thiamin_S_b"/>
</dbReference>